<dbReference type="Proteomes" id="UP000004440">
    <property type="component" value="Unassembled WGS sequence"/>
</dbReference>
<dbReference type="OrthoDB" id="2637at2157"/>
<keyword evidence="2" id="KW-1185">Reference proteome</keyword>
<evidence type="ECO:0000313" key="1">
    <source>
        <dbReference type="EMBL" id="EGP93888.1"/>
    </source>
</evidence>
<sequence length="285" mass="32619">MLRKTLFVMLFSIMITVSISSSQSYAETDTKFTKIQGNDLENNPITKNILKNIEIARKQFAAIKEKEQKENEYQKHINEQRIAAQASLDQAVTRMNDAYEEFTPRNAFAKYVSGFNATHQAIYWDQFDYLNAKITLAKDAKDTVLKNGGTYFDAMKEYSKYAKMTKVEMLNVIKDLNIKHNFTDKKIQSYFDANGKLPRVENDLNAPCYNCKATITKVKASATETTSITAEKLKPILQSDQIVNLKNKLSEIQKDFVSSKNIIEQKKMVQDMNNILKQIQESGDS</sequence>
<dbReference type="AlphaFoldDB" id="F9CX86"/>
<reference evidence="1 2" key="1">
    <citation type="journal article" date="2011" name="J. Bacteriol.">
        <title>Genome Sequence of an Ammonia-Oxidizing Soil Archaeon, "Candidatus Nitrosoarchaeum koreensis" MY1.</title>
        <authorList>
            <person name="Kim B.K."/>
            <person name="Jung M.Y."/>
            <person name="Yu D.S."/>
            <person name="Park S.J."/>
            <person name="Oh T.K."/>
            <person name="Rhee S.K."/>
            <person name="Kim J.F."/>
        </authorList>
    </citation>
    <scope>NUCLEOTIDE SEQUENCE [LARGE SCALE GENOMIC DNA]</scope>
    <source>
        <strain evidence="1 2">MY1</strain>
    </source>
</reference>
<dbReference type="RefSeq" id="WP_007550751.1">
    <property type="nucleotide sequence ID" value="NZ_AFPU01000001.1"/>
</dbReference>
<gene>
    <name evidence="1" type="ORF">MY1_1128</name>
</gene>
<accession>F9CX86</accession>
<protein>
    <submittedName>
        <fullName evidence="1">Uncharacterized protein</fullName>
    </submittedName>
</protein>
<organism evidence="1 2">
    <name type="scientific">Nitrosarchaeum koreense MY1</name>
    <dbReference type="NCBI Taxonomy" id="1001994"/>
    <lineage>
        <taxon>Archaea</taxon>
        <taxon>Nitrososphaerota</taxon>
        <taxon>Nitrososphaeria</taxon>
        <taxon>Nitrosopumilales</taxon>
        <taxon>Nitrosopumilaceae</taxon>
        <taxon>Nitrosarchaeum</taxon>
    </lineage>
</organism>
<dbReference type="EMBL" id="AFPU01000001">
    <property type="protein sequence ID" value="EGP93888.1"/>
    <property type="molecule type" value="Genomic_DNA"/>
</dbReference>
<proteinExistence type="predicted"/>
<name>F9CX86_9ARCH</name>
<comment type="caution">
    <text evidence="1">The sequence shown here is derived from an EMBL/GenBank/DDBJ whole genome shotgun (WGS) entry which is preliminary data.</text>
</comment>
<evidence type="ECO:0000313" key="2">
    <source>
        <dbReference type="Proteomes" id="UP000004440"/>
    </source>
</evidence>